<reference evidence="3 4" key="1">
    <citation type="submission" date="2017-08" db="EMBL/GenBank/DDBJ databases">
        <title>Infants hospitalized years apart are colonized by the same room-sourced microbial strains.</title>
        <authorList>
            <person name="Brooks B."/>
            <person name="Olm M.R."/>
            <person name="Firek B.A."/>
            <person name="Baker R."/>
            <person name="Thomas B.C."/>
            <person name="Morowitz M.J."/>
            <person name="Banfield J.F."/>
        </authorList>
    </citation>
    <scope>NUCLEOTIDE SEQUENCE [LARGE SCALE GENOMIC DNA]</scope>
    <source>
        <strain evidence="3">S2_005_003_R2_43</strain>
    </source>
</reference>
<gene>
    <name evidence="3" type="ORF">DI565_11980</name>
</gene>
<proteinExistence type="predicted"/>
<name>A0A2W5KFC6_ANCNO</name>
<keyword evidence="2" id="KW-1133">Transmembrane helix</keyword>
<keyword evidence="2" id="KW-0472">Membrane</keyword>
<feature type="region of interest" description="Disordered" evidence="1">
    <location>
        <begin position="260"/>
        <end position="295"/>
    </location>
</feature>
<organism evidence="3 4">
    <name type="scientific">Ancylobacter novellus</name>
    <name type="common">Thiobacillus novellus</name>
    <dbReference type="NCBI Taxonomy" id="921"/>
    <lineage>
        <taxon>Bacteria</taxon>
        <taxon>Pseudomonadati</taxon>
        <taxon>Pseudomonadota</taxon>
        <taxon>Alphaproteobacteria</taxon>
        <taxon>Hyphomicrobiales</taxon>
        <taxon>Xanthobacteraceae</taxon>
        <taxon>Ancylobacter</taxon>
    </lineage>
</organism>
<keyword evidence="2" id="KW-0812">Transmembrane</keyword>
<feature type="compositionally biased region" description="Low complexity" evidence="1">
    <location>
        <begin position="271"/>
        <end position="282"/>
    </location>
</feature>
<evidence type="ECO:0000313" key="4">
    <source>
        <dbReference type="Proteomes" id="UP000249577"/>
    </source>
</evidence>
<dbReference type="EMBL" id="QFPN01000006">
    <property type="protein sequence ID" value="PZQ14148.1"/>
    <property type="molecule type" value="Genomic_DNA"/>
</dbReference>
<sequence length="295" mass="31043">MRGGGRDGFLLAEALSALALSALLMVALLAFTGLLRRSADRAAWRVETMEVSGRTVLTIASEIRQATRARWAPIERAPSAATPTPAAQGARASQTGGDDGGNLNRPAQSAGVQDPDAQQPQGQQQQPDRDFVFTGTPDRMIFALAPEQATGLRAPVMVVWQFDAAGATLRAEGPIRPEAKSAGDVPLGPVARIEPGPERLRFAYIDRDPAGTELIVDAWTDRRRMPVAVRIDRSDTASGVSLGSLRVPILLTGEPGCAAPDQGFCSRVDRQQAQGGSAAQPGRPAPGAPQGGERE</sequence>
<evidence type="ECO:0000256" key="1">
    <source>
        <dbReference type="SAM" id="MobiDB-lite"/>
    </source>
</evidence>
<feature type="compositionally biased region" description="Low complexity" evidence="1">
    <location>
        <begin position="113"/>
        <end position="126"/>
    </location>
</feature>
<feature type="region of interest" description="Disordered" evidence="1">
    <location>
        <begin position="74"/>
        <end position="133"/>
    </location>
</feature>
<comment type="caution">
    <text evidence="3">The sequence shown here is derived from an EMBL/GenBank/DDBJ whole genome shotgun (WGS) entry which is preliminary data.</text>
</comment>
<feature type="transmembrane region" description="Helical" evidence="2">
    <location>
        <begin position="14"/>
        <end position="35"/>
    </location>
</feature>
<accession>A0A2W5KFC6</accession>
<dbReference type="AlphaFoldDB" id="A0A2W5KFC6"/>
<evidence type="ECO:0000256" key="2">
    <source>
        <dbReference type="SAM" id="Phobius"/>
    </source>
</evidence>
<protein>
    <submittedName>
        <fullName evidence="3">Uncharacterized protein</fullName>
    </submittedName>
</protein>
<evidence type="ECO:0000313" key="3">
    <source>
        <dbReference type="EMBL" id="PZQ14148.1"/>
    </source>
</evidence>
<dbReference type="Proteomes" id="UP000249577">
    <property type="component" value="Unassembled WGS sequence"/>
</dbReference>
<feature type="compositionally biased region" description="Low complexity" evidence="1">
    <location>
        <begin position="76"/>
        <end position="92"/>
    </location>
</feature>